<name>D5GP34_TUBMM</name>
<dbReference type="Proteomes" id="UP000006911">
    <property type="component" value="Unassembled WGS sequence"/>
</dbReference>
<dbReference type="InParanoid" id="D5GP34"/>
<dbReference type="RefSeq" id="XP_002842086.1">
    <property type="nucleotide sequence ID" value="XM_002842040.1"/>
</dbReference>
<feature type="signal peptide" evidence="1">
    <location>
        <begin position="1"/>
        <end position="19"/>
    </location>
</feature>
<dbReference type="GeneID" id="9186526"/>
<keyword evidence="1" id="KW-0732">Signal</keyword>
<gene>
    <name evidence="2" type="ORF">GSTUM_00011650001</name>
</gene>
<feature type="chain" id="PRO_5003072231" evidence="1">
    <location>
        <begin position="20"/>
        <end position="267"/>
    </location>
</feature>
<dbReference type="KEGG" id="tml:GSTUM_00011650001"/>
<keyword evidence="3" id="KW-1185">Reference proteome</keyword>
<evidence type="ECO:0000313" key="3">
    <source>
        <dbReference type="Proteomes" id="UP000006911"/>
    </source>
</evidence>
<evidence type="ECO:0000256" key="1">
    <source>
        <dbReference type="SAM" id="SignalP"/>
    </source>
</evidence>
<protein>
    <submittedName>
        <fullName evidence="2">(Perigord truffle) hypothetical protein</fullName>
    </submittedName>
</protein>
<sequence>MKLTTPLLPILLQTITTIAAPAGSSSEALISRDLKLPQDYGKSCRTTQLGNGLRDATNVFRTGFEDVRTMVLGAMELSPTAHNNWFQNWLPIADYHLFLKLCASVNEYVLPQSEFGTIFVDCEAPTPACDSLKEPDHTTSRLAATNPENNFLYACTKIFDPAHAEYRRPLSSLPACPDQGDGVPSISNWQVLGTTLAREIAHTSALIRRMGPPYLFTDKQLHAKIDRFGWMVTHAYFQWKCGYGIPIGDDKWEYKKDLANIEEVFRP</sequence>
<dbReference type="AlphaFoldDB" id="D5GP34"/>
<organism evidence="2 3">
    <name type="scientific">Tuber melanosporum (strain Mel28)</name>
    <name type="common">Perigord black truffle</name>
    <dbReference type="NCBI Taxonomy" id="656061"/>
    <lineage>
        <taxon>Eukaryota</taxon>
        <taxon>Fungi</taxon>
        <taxon>Dikarya</taxon>
        <taxon>Ascomycota</taxon>
        <taxon>Pezizomycotina</taxon>
        <taxon>Pezizomycetes</taxon>
        <taxon>Pezizales</taxon>
        <taxon>Tuberaceae</taxon>
        <taxon>Tuber</taxon>
    </lineage>
</organism>
<dbReference type="HOGENOM" id="CLU_1042782_0_0_1"/>
<accession>D5GP34</accession>
<evidence type="ECO:0000313" key="2">
    <source>
        <dbReference type="EMBL" id="CAZ86277.1"/>
    </source>
</evidence>
<dbReference type="EMBL" id="FN430372">
    <property type="protein sequence ID" value="CAZ86277.1"/>
    <property type="molecule type" value="Genomic_DNA"/>
</dbReference>
<reference evidence="2 3" key="1">
    <citation type="journal article" date="2010" name="Nature">
        <title>Perigord black truffle genome uncovers evolutionary origins and mechanisms of symbiosis.</title>
        <authorList>
            <person name="Martin F."/>
            <person name="Kohler A."/>
            <person name="Murat C."/>
            <person name="Balestrini R."/>
            <person name="Coutinho P.M."/>
            <person name="Jaillon O."/>
            <person name="Montanini B."/>
            <person name="Morin E."/>
            <person name="Noel B."/>
            <person name="Percudani R."/>
            <person name="Porcel B."/>
            <person name="Rubini A."/>
            <person name="Amicucci A."/>
            <person name="Amselem J."/>
            <person name="Anthouard V."/>
            <person name="Arcioni S."/>
            <person name="Artiguenave F."/>
            <person name="Aury J.M."/>
            <person name="Ballario P."/>
            <person name="Bolchi A."/>
            <person name="Brenna A."/>
            <person name="Brun A."/>
            <person name="Buee M."/>
            <person name="Cantarel B."/>
            <person name="Chevalier G."/>
            <person name="Couloux A."/>
            <person name="Da Silva C."/>
            <person name="Denoeud F."/>
            <person name="Duplessis S."/>
            <person name="Ghignone S."/>
            <person name="Hilselberger B."/>
            <person name="Iotti M."/>
            <person name="Marcais B."/>
            <person name="Mello A."/>
            <person name="Miranda M."/>
            <person name="Pacioni G."/>
            <person name="Quesneville H."/>
            <person name="Riccioni C."/>
            <person name="Ruotolo R."/>
            <person name="Splivallo R."/>
            <person name="Stocchi V."/>
            <person name="Tisserant E."/>
            <person name="Viscomi A.R."/>
            <person name="Zambonelli A."/>
            <person name="Zampieri E."/>
            <person name="Henrissat B."/>
            <person name="Lebrun M.H."/>
            <person name="Paolocci F."/>
            <person name="Bonfante P."/>
            <person name="Ottonello S."/>
            <person name="Wincker P."/>
        </authorList>
    </citation>
    <scope>NUCLEOTIDE SEQUENCE [LARGE SCALE GENOMIC DNA]</scope>
    <source>
        <strain evidence="2 3">Mel28</strain>
    </source>
</reference>
<proteinExistence type="predicted"/>